<keyword evidence="4" id="KW-1185">Reference proteome</keyword>
<gene>
    <name evidence="3" type="primary">egtC_1</name>
    <name evidence="1" type="synonym">egtC</name>
    <name evidence="3" type="ORF">NCTC10994_01624</name>
</gene>
<protein>
    <recommendedName>
        <fullName evidence="1">Gamma-glutamyl-hercynylcysteine sulfoxide hydrolase</fullName>
        <ecNumber evidence="1">3.5.1.118</ecNumber>
    </recommendedName>
    <alternativeName>
        <fullName evidence="1">Gamma-glutamyl hercynylcysteine S-oxide hydrolase</fullName>
    </alternativeName>
</protein>
<comment type="catalytic activity">
    <reaction evidence="1">
        <text>gamma-L-glutamyl-hercynylcysteine S-oxide + H2O = S-(hercyn-2-yl)-L-cysteine S-oxide + L-glutamate</text>
        <dbReference type="Rhea" id="RHEA:42684"/>
        <dbReference type="ChEBI" id="CHEBI:15377"/>
        <dbReference type="ChEBI" id="CHEBI:29985"/>
        <dbReference type="ChEBI" id="CHEBI:82703"/>
        <dbReference type="ChEBI" id="CHEBI:82706"/>
        <dbReference type="EC" id="3.5.1.118"/>
    </reaction>
</comment>
<accession>A0A2X4U5K5</accession>
<dbReference type="PROSITE" id="PS51278">
    <property type="entry name" value="GATASE_TYPE_2"/>
    <property type="match status" value="1"/>
</dbReference>
<dbReference type="InterPro" id="IPR032889">
    <property type="entry name" value="EgtC_Actinobacteria"/>
</dbReference>
<proteinExistence type="inferred from homology"/>
<dbReference type="AlphaFoldDB" id="A0A2X4U5K5"/>
<dbReference type="PANTHER" id="PTHR43187:SF2">
    <property type="entry name" value="GAMMA-GLUTAMYL-HERCYNYLCYSTEINE SULFOXIDE HYDROLASE"/>
    <property type="match status" value="1"/>
</dbReference>
<organism evidence="3 4">
    <name type="scientific">Rhodococcus coprophilus</name>
    <dbReference type="NCBI Taxonomy" id="38310"/>
    <lineage>
        <taxon>Bacteria</taxon>
        <taxon>Bacillati</taxon>
        <taxon>Actinomycetota</taxon>
        <taxon>Actinomycetes</taxon>
        <taxon>Mycobacteriales</taxon>
        <taxon>Nocardiaceae</taxon>
        <taxon>Rhodococcus</taxon>
    </lineage>
</organism>
<dbReference type="PANTHER" id="PTHR43187">
    <property type="entry name" value="GLUTAMINE AMIDOTRANSFERASE DUG3-RELATED"/>
    <property type="match status" value="1"/>
</dbReference>
<dbReference type="Gene3D" id="3.60.20.10">
    <property type="entry name" value="Glutamine Phosphoribosylpyrophosphate, subunit 1, domain 1"/>
    <property type="match status" value="1"/>
</dbReference>
<dbReference type="InterPro" id="IPR017932">
    <property type="entry name" value="GATase_2_dom"/>
</dbReference>
<evidence type="ECO:0000313" key="4">
    <source>
        <dbReference type="Proteomes" id="UP000249091"/>
    </source>
</evidence>
<keyword evidence="1" id="KW-0315">Glutamine amidotransferase</keyword>
<dbReference type="InterPro" id="IPR052373">
    <property type="entry name" value="Gamma-glu_amide_hydrolase"/>
</dbReference>
<feature type="domain" description="Glutamine amidotransferase type-2" evidence="2">
    <location>
        <begin position="2"/>
        <end position="249"/>
    </location>
</feature>
<dbReference type="GO" id="GO:0052699">
    <property type="term" value="P:ergothioneine biosynthetic process"/>
    <property type="evidence" value="ECO:0007669"/>
    <property type="project" value="UniProtKB-UniRule"/>
</dbReference>
<dbReference type="Proteomes" id="UP000249091">
    <property type="component" value="Chromosome 1"/>
</dbReference>
<comment type="pathway">
    <text evidence="1">Amino-acid biosynthesis; ergothioneine biosynthesis.</text>
</comment>
<evidence type="ECO:0000256" key="1">
    <source>
        <dbReference type="HAMAP-Rule" id="MF_02036"/>
    </source>
</evidence>
<comment type="function">
    <text evidence="1">Catalyzes the hydrolysis of the gamma-glutamyl amide bond of hercynyl-gamma-L-glutamyl-L-cysteine sulfoxide to produce hercynylcysteine sulfoxide, a step in the biosynthesis pathway of ergothioneine.</text>
</comment>
<dbReference type="KEGG" id="rcr:NCTC10994_01624"/>
<dbReference type="STRING" id="1219011.GCA_001895045_01773"/>
<dbReference type="UniPathway" id="UPA01014"/>
<name>A0A2X4U5K5_9NOCA</name>
<dbReference type="NCBIfam" id="TIGR03442">
    <property type="entry name" value="ergothioneine biosynthesis protein EgtC"/>
    <property type="match status" value="1"/>
</dbReference>
<dbReference type="HAMAP" id="MF_02036">
    <property type="entry name" value="EgtC"/>
    <property type="match status" value="1"/>
</dbReference>
<keyword evidence="1 3" id="KW-0378">Hydrolase</keyword>
<dbReference type="CDD" id="cd01908">
    <property type="entry name" value="YafJ"/>
    <property type="match status" value="1"/>
</dbReference>
<dbReference type="InterPro" id="IPR017808">
    <property type="entry name" value="EgtC"/>
</dbReference>
<evidence type="ECO:0000313" key="3">
    <source>
        <dbReference type="EMBL" id="SQI30468.1"/>
    </source>
</evidence>
<sequence>MCRHLGYLGPATGAGDLLHRGSNSLVRQSFAPRDMRGGGTINADGFGVGWWAGDGAFGRYRSSTPVWADPFVTEGMSSIRGGALMVALRSATEGMPVERSASAPFGDARWGFSLNGVVRGWPGSLAALASTLDVTELLRLEAPTDAATLWLLLRSRLRSSTPDIALMALVREIIDVAPESRLNMLLCNGSEMWATAWYHSLWTLADEDLAIVASEPYDDDPRWQPVPDRHLVYATPGKLIVTPLEVNAP</sequence>
<dbReference type="InterPro" id="IPR029055">
    <property type="entry name" value="Ntn_hydrolases_N"/>
</dbReference>
<dbReference type="GO" id="GO:0016811">
    <property type="term" value="F:hydrolase activity, acting on carbon-nitrogen (but not peptide) bonds, in linear amides"/>
    <property type="evidence" value="ECO:0007669"/>
    <property type="project" value="UniProtKB-UniRule"/>
</dbReference>
<dbReference type="RefSeq" id="WP_072699773.1">
    <property type="nucleotide sequence ID" value="NZ_JAFBBL010000001.1"/>
</dbReference>
<dbReference type="EMBL" id="LS483468">
    <property type="protein sequence ID" value="SQI30468.1"/>
    <property type="molecule type" value="Genomic_DNA"/>
</dbReference>
<dbReference type="SUPFAM" id="SSF56235">
    <property type="entry name" value="N-terminal nucleophile aminohydrolases (Ntn hydrolases)"/>
    <property type="match status" value="1"/>
</dbReference>
<evidence type="ECO:0000259" key="2">
    <source>
        <dbReference type="PROSITE" id="PS51278"/>
    </source>
</evidence>
<reference evidence="3 4" key="1">
    <citation type="submission" date="2018-06" db="EMBL/GenBank/DDBJ databases">
        <authorList>
            <consortium name="Pathogen Informatics"/>
            <person name="Doyle S."/>
        </authorList>
    </citation>
    <scope>NUCLEOTIDE SEQUENCE [LARGE SCALE GENOMIC DNA]</scope>
    <source>
        <strain evidence="3 4">NCTC10994</strain>
    </source>
</reference>
<dbReference type="EC" id="3.5.1.118" evidence="1"/>